<proteinExistence type="predicted"/>
<evidence type="ECO:0000313" key="2">
    <source>
        <dbReference type="EMBL" id="MCU6744182.1"/>
    </source>
</evidence>
<keyword evidence="3" id="KW-1185">Reference proteome</keyword>
<dbReference type="EMBL" id="JAOQKJ010000005">
    <property type="protein sequence ID" value="MCU6744182.1"/>
    <property type="molecule type" value="Genomic_DNA"/>
</dbReference>
<name>A0ABT2T1P2_9FIRM</name>
<reference evidence="2 3" key="1">
    <citation type="journal article" date="2021" name="ISME Commun">
        <title>Automated analysis of genomic sequences facilitates high-throughput and comprehensive description of bacteria.</title>
        <authorList>
            <person name="Hitch T.C.A."/>
        </authorList>
    </citation>
    <scope>NUCLEOTIDE SEQUENCE [LARGE SCALE GENOMIC DNA]</scope>
    <source>
        <strain evidence="2 3">Sanger_18</strain>
    </source>
</reference>
<evidence type="ECO:0000313" key="3">
    <source>
        <dbReference type="Proteomes" id="UP001652432"/>
    </source>
</evidence>
<evidence type="ECO:0000259" key="1">
    <source>
        <dbReference type="Pfam" id="PF19909"/>
    </source>
</evidence>
<dbReference type="Proteomes" id="UP001652432">
    <property type="component" value="Unassembled WGS sequence"/>
</dbReference>
<feature type="domain" description="DUF6382" evidence="1">
    <location>
        <begin position="6"/>
        <end position="168"/>
    </location>
</feature>
<dbReference type="InterPro" id="IPR045962">
    <property type="entry name" value="DUF6382"/>
</dbReference>
<gene>
    <name evidence="2" type="ORF">OCV77_06690</name>
</gene>
<sequence>MREISYYKDYRHNYLIIREDEMTGDDYQRKMITENRIRGLLPCQIRYINGETLLYYEITSKQSVKGLFEGKHLTMKELKGLFISLKMVMEETASFLLPEDGLLIEPDMIFTELEKDEFYFVYDPFSEIRGAQTLITLLEFLADHVDGEDNAALQAVYHMLDLAEKEQFVLDEIVEWFGEEEQPENVPEPEKEIHEMQMEEPYPCYEEQEPAENPAIQRLISTQAAKVYLVCAVFLSVVLG</sequence>
<protein>
    <submittedName>
        <fullName evidence="2">DUF6382 domain-containing protein</fullName>
    </submittedName>
</protein>
<dbReference type="Pfam" id="PF19909">
    <property type="entry name" value="DUF6382"/>
    <property type="match status" value="1"/>
</dbReference>
<accession>A0ABT2T1P2</accession>
<dbReference type="RefSeq" id="WP_262574179.1">
    <property type="nucleotide sequence ID" value="NZ_JAOQKJ010000005.1"/>
</dbReference>
<organism evidence="2 3">
    <name type="scientific">Suilimivivens aceti</name>
    <dbReference type="NCBI Taxonomy" id="2981774"/>
    <lineage>
        <taxon>Bacteria</taxon>
        <taxon>Bacillati</taxon>
        <taxon>Bacillota</taxon>
        <taxon>Clostridia</taxon>
        <taxon>Lachnospirales</taxon>
        <taxon>Lachnospiraceae</taxon>
        <taxon>Suilimivivens</taxon>
    </lineage>
</organism>
<comment type="caution">
    <text evidence="2">The sequence shown here is derived from an EMBL/GenBank/DDBJ whole genome shotgun (WGS) entry which is preliminary data.</text>
</comment>